<dbReference type="STRING" id="1766.XA26_09580"/>
<keyword evidence="2" id="KW-1185">Reference proteome</keyword>
<dbReference type="Proteomes" id="UP000057134">
    <property type="component" value="Chromosome"/>
</dbReference>
<organism evidence="1 2">
    <name type="scientific">Mycolicibacterium fortuitum</name>
    <name type="common">Mycobacterium fortuitum</name>
    <dbReference type="NCBI Taxonomy" id="1766"/>
    <lineage>
        <taxon>Bacteria</taxon>
        <taxon>Bacillati</taxon>
        <taxon>Actinomycetota</taxon>
        <taxon>Actinomycetes</taxon>
        <taxon>Mycobacteriales</taxon>
        <taxon>Mycobacteriaceae</taxon>
        <taxon>Mycolicibacterium</taxon>
    </lineage>
</organism>
<proteinExistence type="predicted"/>
<reference evidence="1 2" key="1">
    <citation type="journal article" date="2015" name="MBio">
        <title>Enzymatic Degradation of Phenazines Can Generate Energy and Protect Sensitive Organisms from Toxicity.</title>
        <authorList>
            <person name="Costa K.C."/>
            <person name="Bergkessel M."/>
            <person name="Saunders S."/>
            <person name="Korlach J."/>
            <person name="Newman D.K."/>
        </authorList>
    </citation>
    <scope>NUCLEOTIDE SEQUENCE [LARGE SCALE GENOMIC DNA]</scope>
    <source>
        <strain evidence="1 2">CT6</strain>
    </source>
</reference>
<sequence length="39" mass="4456">MYHVTELTPGSQLLPSRFPGVQRAHLRRIIGTDVLPRNE</sequence>
<dbReference type="KEGG" id="mft:XA26_09580"/>
<evidence type="ECO:0000313" key="1">
    <source>
        <dbReference type="EMBL" id="ALI24818.1"/>
    </source>
</evidence>
<protein>
    <submittedName>
        <fullName evidence="1">Uncharacterized protein</fullName>
    </submittedName>
</protein>
<accession>A0A0N9XN23</accession>
<dbReference type="EMBL" id="CP011269">
    <property type="protein sequence ID" value="ALI24818.1"/>
    <property type="molecule type" value="Genomic_DNA"/>
</dbReference>
<dbReference type="AlphaFoldDB" id="A0A0N9XN23"/>
<gene>
    <name evidence="1" type="ORF">XA26_09580</name>
</gene>
<evidence type="ECO:0000313" key="2">
    <source>
        <dbReference type="Proteomes" id="UP000057134"/>
    </source>
</evidence>
<dbReference type="PATRIC" id="fig|1766.6.peg.950"/>
<name>A0A0N9XN23_MYCFO</name>